<dbReference type="EMBL" id="CP045273">
    <property type="protein sequence ID" value="QJX80596.1"/>
    <property type="molecule type" value="Genomic_DNA"/>
</dbReference>
<evidence type="ECO:0000313" key="10">
    <source>
        <dbReference type="Proteomes" id="UP000501076"/>
    </source>
</evidence>
<keyword evidence="9" id="KW-0969">Cilium</keyword>
<dbReference type="Proteomes" id="UP000501076">
    <property type="component" value="Plasmid pFDU301A"/>
</dbReference>
<keyword evidence="9" id="KW-0966">Cell projection</keyword>
<keyword evidence="4 6" id="KW-0975">Bacterial flagellum</keyword>
<geneLocation type="plasmid" evidence="10">
    <name>pfdu301a</name>
</geneLocation>
<feature type="domain" description="Flagellar basal body rod protein N-terminal" evidence="7">
    <location>
        <begin position="5"/>
        <end position="33"/>
    </location>
</feature>
<keyword evidence="9" id="KW-0614">Plasmid</keyword>
<protein>
    <recommendedName>
        <fullName evidence="3 6">Flagellar basal-body rod protein FlgC</fullName>
    </recommendedName>
</protein>
<keyword evidence="9" id="KW-0282">Flagellum</keyword>
<evidence type="ECO:0000256" key="3">
    <source>
        <dbReference type="ARBA" id="ARBA00017941"/>
    </source>
</evidence>
<evidence type="ECO:0000256" key="1">
    <source>
        <dbReference type="ARBA" id="ARBA00004117"/>
    </source>
</evidence>
<evidence type="ECO:0000259" key="7">
    <source>
        <dbReference type="Pfam" id="PF00460"/>
    </source>
</evidence>
<dbReference type="Pfam" id="PF06429">
    <property type="entry name" value="Flg_bbr_C"/>
    <property type="match status" value="1"/>
</dbReference>
<evidence type="ECO:0000259" key="8">
    <source>
        <dbReference type="Pfam" id="PF06429"/>
    </source>
</evidence>
<comment type="subcellular location">
    <subcellularLocation>
        <location evidence="1 6">Bacterial flagellum basal body</location>
    </subcellularLocation>
</comment>
<name>A0A6M6E4T8_PRIMG</name>
<dbReference type="Pfam" id="PF00460">
    <property type="entry name" value="Flg_bb_rod"/>
    <property type="match status" value="1"/>
</dbReference>
<dbReference type="InterPro" id="IPR010930">
    <property type="entry name" value="Flg_bb/hook_C_dom"/>
</dbReference>
<evidence type="ECO:0000256" key="2">
    <source>
        <dbReference type="ARBA" id="ARBA00009677"/>
    </source>
</evidence>
<dbReference type="RefSeq" id="WP_171778591.1">
    <property type="nucleotide sequence ID" value="NZ_CP045273.1"/>
</dbReference>
<evidence type="ECO:0000256" key="6">
    <source>
        <dbReference type="RuleBase" id="RU362062"/>
    </source>
</evidence>
<dbReference type="GO" id="GO:0071978">
    <property type="term" value="P:bacterial-type flagellum-dependent swarming motility"/>
    <property type="evidence" value="ECO:0007669"/>
    <property type="project" value="TreeGrafter"/>
</dbReference>
<reference evidence="9 10" key="1">
    <citation type="submission" date="2019-10" db="EMBL/GenBank/DDBJ databases">
        <title>Complete genome sequences for adaption low water activity.</title>
        <authorList>
            <person name="Zhao L."/>
            <person name="Zhong J."/>
        </authorList>
    </citation>
    <scope>NUCLEOTIDE SEQUENCE [LARGE SCALE GENOMIC DNA]</scope>
    <source>
        <strain evidence="9 10">FDU301</strain>
        <plasmid evidence="10">pfdu301a</plasmid>
    </source>
</reference>
<evidence type="ECO:0000313" key="9">
    <source>
        <dbReference type="EMBL" id="QJX80596.1"/>
    </source>
</evidence>
<sequence>MYSLLDISGSGMTAHKEWMESISNNLANINTTRTKDGSPYKRQSVVFEGKEKFDDVMNQELGDGIQVSKVVQDNNTRLVYDPDHPDANKEGYVSYPDINMTAEMTDLLMAQRGYEANATVLSASKKVMEKEYDIGKV</sequence>
<dbReference type="GO" id="GO:0030694">
    <property type="term" value="C:bacterial-type flagellum basal body, rod"/>
    <property type="evidence" value="ECO:0007669"/>
    <property type="project" value="UniProtKB-UniRule"/>
</dbReference>
<feature type="domain" description="Flagellar basal-body/hook protein C-terminal" evidence="8">
    <location>
        <begin position="90"/>
        <end position="129"/>
    </location>
</feature>
<accession>A0A6M6E4T8</accession>
<dbReference type="PANTHER" id="PTHR30435">
    <property type="entry name" value="FLAGELLAR PROTEIN"/>
    <property type="match status" value="1"/>
</dbReference>
<dbReference type="InterPro" id="IPR019776">
    <property type="entry name" value="Flagellar_basal_body_rod_CS"/>
</dbReference>
<dbReference type="InterPro" id="IPR001444">
    <property type="entry name" value="Flag_bb_rod_N"/>
</dbReference>
<dbReference type="NCBIfam" id="TIGR01395">
    <property type="entry name" value="FlgC"/>
    <property type="match status" value="1"/>
</dbReference>
<comment type="similarity">
    <text evidence="2">Belongs to the flagella basal body rod proteins family.</text>
</comment>
<evidence type="ECO:0000256" key="5">
    <source>
        <dbReference type="ARBA" id="ARBA00025933"/>
    </source>
</evidence>
<dbReference type="PROSITE" id="PS00588">
    <property type="entry name" value="FLAGELLA_BB_ROD"/>
    <property type="match status" value="1"/>
</dbReference>
<dbReference type="InterPro" id="IPR006299">
    <property type="entry name" value="FlgC"/>
</dbReference>
<proteinExistence type="inferred from homology"/>
<gene>
    <name evidence="9" type="primary">flgC</name>
    <name evidence="9" type="ORF">FDZ14_31390</name>
</gene>
<comment type="subunit">
    <text evidence="5 6">The basal body constitutes a major portion of the flagellar organelle and consists of four rings (L,P,S, and M) mounted on a central rod. The rod consists of about 26 subunits of FlgG in the distal portion, and FlgB, FlgC and FlgF are thought to build up the proximal portion of the rod with about 6 subunits each.</text>
</comment>
<organism evidence="9 10">
    <name type="scientific">Priestia megaterium</name>
    <name type="common">Bacillus megaterium</name>
    <dbReference type="NCBI Taxonomy" id="1404"/>
    <lineage>
        <taxon>Bacteria</taxon>
        <taxon>Bacillati</taxon>
        <taxon>Bacillota</taxon>
        <taxon>Bacilli</taxon>
        <taxon>Bacillales</taxon>
        <taxon>Bacillaceae</taxon>
        <taxon>Priestia</taxon>
    </lineage>
</organism>
<dbReference type="AlphaFoldDB" id="A0A6M6E4T8"/>
<evidence type="ECO:0000256" key="4">
    <source>
        <dbReference type="ARBA" id="ARBA00023143"/>
    </source>
</evidence>
<dbReference type="PANTHER" id="PTHR30435:SF2">
    <property type="entry name" value="FLAGELLAR BASAL-BODY ROD PROTEIN FLGC"/>
    <property type="match status" value="1"/>
</dbReference>